<dbReference type="AlphaFoldDB" id="A0A316UZY2"/>
<feature type="region of interest" description="Disordered" evidence="1">
    <location>
        <begin position="380"/>
        <end position="408"/>
    </location>
</feature>
<feature type="compositionally biased region" description="Acidic residues" evidence="1">
    <location>
        <begin position="385"/>
        <end position="400"/>
    </location>
</feature>
<feature type="compositionally biased region" description="Acidic residues" evidence="1">
    <location>
        <begin position="579"/>
        <end position="591"/>
    </location>
</feature>
<evidence type="ECO:0000313" key="2">
    <source>
        <dbReference type="EMBL" id="PWN30859.1"/>
    </source>
</evidence>
<proteinExistence type="predicted"/>
<organism evidence="2 3">
    <name type="scientific">Jaminaea rosea</name>
    <dbReference type="NCBI Taxonomy" id="1569628"/>
    <lineage>
        <taxon>Eukaryota</taxon>
        <taxon>Fungi</taxon>
        <taxon>Dikarya</taxon>
        <taxon>Basidiomycota</taxon>
        <taxon>Ustilaginomycotina</taxon>
        <taxon>Exobasidiomycetes</taxon>
        <taxon>Microstromatales</taxon>
        <taxon>Microstromatales incertae sedis</taxon>
        <taxon>Jaminaea</taxon>
    </lineage>
</organism>
<dbReference type="GeneID" id="37027064"/>
<feature type="compositionally biased region" description="Acidic residues" evidence="1">
    <location>
        <begin position="628"/>
        <end position="644"/>
    </location>
</feature>
<dbReference type="EMBL" id="KZ819662">
    <property type="protein sequence ID" value="PWN30859.1"/>
    <property type="molecule type" value="Genomic_DNA"/>
</dbReference>
<accession>A0A316UZY2</accession>
<feature type="compositionally biased region" description="Low complexity" evidence="1">
    <location>
        <begin position="163"/>
        <end position="177"/>
    </location>
</feature>
<evidence type="ECO:0000256" key="1">
    <source>
        <dbReference type="SAM" id="MobiDB-lite"/>
    </source>
</evidence>
<keyword evidence="3" id="KW-1185">Reference proteome</keyword>
<sequence length="654" mass="72984">MTSRSCPQCGHTGPFEVVDEVMCAVCVCGHMFQEDLALFSLTHDYGRDVALPSQYRAEAPHPDFTGAMELRRRRAATGPEMTRAHKLVYHYHQAKQAKSWLKMVVRRLVGERAAVNNPYERRIWAVFESLKAEAQKTYVTRSRKSDHSKGPHQIATDVQEDLQVPSASPSAKQSSSDKVYNSQGLTWGSAASAALCACTYACFKESDDTQHTRDPLQRRAFSLHLVASCCDVTHAQARKWAKRLKRFLPGRFATLVFDTPEMHVDQVVKWLGEQAASWTPSTLLDVKHNLPVLRNRLVDWKEVRRLSRLLCSLVFDSSEEEGQNDPRDKMVACELLSTPGDWAYMVVLWAIGALLGKRLMGKQWVRRDLIWASLGVEPAKPQAKDDEDSGASEDDGEEEAPAQLDASSSNAPNWPFISLYHDIGIYLSCKALQLPWVDAHSIKRTKGGRDVLKDGEEVKYLRDVVEFSASLRGGDDQGQQAPTLSKRAQKANKAASPSLPIAMPPQFPTFATIPSDRPSYTARNFPQLSADPALIDSLDPATVDALLFRPGEMDGFLRSEEGDRRKLEGYKRTVGHWESDEENESAAEQDDGQAKKKRKKVSGTGQAAGWEEQGAERAQTPSRTSQGGDEENGEEEEEDDEDAEVLSLHSEHYR</sequence>
<dbReference type="OrthoDB" id="10667445at2759"/>
<feature type="region of interest" description="Disordered" evidence="1">
    <location>
        <begin position="157"/>
        <end position="177"/>
    </location>
</feature>
<protein>
    <submittedName>
        <fullName evidence="2">Uncharacterized protein</fullName>
    </submittedName>
</protein>
<dbReference type="Proteomes" id="UP000245884">
    <property type="component" value="Unassembled WGS sequence"/>
</dbReference>
<evidence type="ECO:0000313" key="3">
    <source>
        <dbReference type="Proteomes" id="UP000245884"/>
    </source>
</evidence>
<feature type="region of interest" description="Disordered" evidence="1">
    <location>
        <begin position="576"/>
        <end position="654"/>
    </location>
</feature>
<name>A0A316UZY2_9BASI</name>
<gene>
    <name evidence="2" type="ORF">BDZ90DRAFT_229849</name>
</gene>
<dbReference type="RefSeq" id="XP_025365471.1">
    <property type="nucleotide sequence ID" value="XM_025505241.1"/>
</dbReference>
<reference evidence="2 3" key="1">
    <citation type="journal article" date="2018" name="Mol. Biol. Evol.">
        <title>Broad Genomic Sampling Reveals a Smut Pathogenic Ancestry of the Fungal Clade Ustilaginomycotina.</title>
        <authorList>
            <person name="Kijpornyongpan T."/>
            <person name="Mondo S.J."/>
            <person name="Barry K."/>
            <person name="Sandor L."/>
            <person name="Lee J."/>
            <person name="Lipzen A."/>
            <person name="Pangilinan J."/>
            <person name="LaButti K."/>
            <person name="Hainaut M."/>
            <person name="Henrissat B."/>
            <person name="Grigoriev I.V."/>
            <person name="Spatafora J.W."/>
            <person name="Aime M.C."/>
        </authorList>
    </citation>
    <scope>NUCLEOTIDE SEQUENCE [LARGE SCALE GENOMIC DNA]</scope>
    <source>
        <strain evidence="2 3">MCA 5214</strain>
    </source>
</reference>